<evidence type="ECO:0000256" key="3">
    <source>
        <dbReference type="ARBA" id="ARBA00022840"/>
    </source>
</evidence>
<keyword evidence="2" id="KW-0547">Nucleotide-binding</keyword>
<name>A0A2A9F6K1_9PSEU</name>
<dbReference type="CDD" id="cd03293">
    <property type="entry name" value="ABC_NrtD_SsuB_transporters"/>
    <property type="match status" value="1"/>
</dbReference>
<evidence type="ECO:0000313" key="6">
    <source>
        <dbReference type="Proteomes" id="UP000243542"/>
    </source>
</evidence>
<sequence>MTTTLPGAAAVTSAAVHLDRVRKVFGTGGNAVQALDGVDLTVAPGEFVCLLGASGCGKSTLLNLVAGLDQPSAGRITLSTSRPAVMFQEAALMPWLTAARNVELPLRLAGFGRAERREKATGLLELVRLGGAGSKRPHELSGGMRQRVALARALAATHRVGSDDEQSLLLMDEPFAALDAITRDVLQGELMRVWRSTGTSVLFVTHDVREAVRLGQRVVLLSSRPGRVVREWRDVQSSDAAQLAEEITADLREVISTHAAA</sequence>
<dbReference type="PANTHER" id="PTHR42788">
    <property type="entry name" value="TAURINE IMPORT ATP-BINDING PROTEIN-RELATED"/>
    <property type="match status" value="1"/>
</dbReference>
<dbReference type="RefSeq" id="WP_098510955.1">
    <property type="nucleotide sequence ID" value="NZ_JBIAKZ010000022.1"/>
</dbReference>
<dbReference type="PANTHER" id="PTHR42788:SF13">
    <property type="entry name" value="ALIPHATIC SULFONATES IMPORT ATP-BINDING PROTEIN SSUB"/>
    <property type="match status" value="1"/>
</dbReference>
<dbReference type="GO" id="GO:0005524">
    <property type="term" value="F:ATP binding"/>
    <property type="evidence" value="ECO:0007669"/>
    <property type="project" value="UniProtKB-KW"/>
</dbReference>
<feature type="domain" description="ABC transporter" evidence="4">
    <location>
        <begin position="16"/>
        <end position="248"/>
    </location>
</feature>
<dbReference type="PROSITE" id="PS50893">
    <property type="entry name" value="ABC_TRANSPORTER_2"/>
    <property type="match status" value="1"/>
</dbReference>
<dbReference type="InterPro" id="IPR003439">
    <property type="entry name" value="ABC_transporter-like_ATP-bd"/>
</dbReference>
<dbReference type="InterPro" id="IPR050166">
    <property type="entry name" value="ABC_transporter_ATP-bind"/>
</dbReference>
<dbReference type="SMART" id="SM00382">
    <property type="entry name" value="AAA"/>
    <property type="match status" value="1"/>
</dbReference>
<dbReference type="EMBL" id="PDJK01000002">
    <property type="protein sequence ID" value="PFG46974.1"/>
    <property type="molecule type" value="Genomic_DNA"/>
</dbReference>
<proteinExistence type="predicted"/>
<dbReference type="Gene3D" id="3.40.50.300">
    <property type="entry name" value="P-loop containing nucleotide triphosphate hydrolases"/>
    <property type="match status" value="1"/>
</dbReference>
<keyword evidence="6" id="KW-1185">Reference proteome</keyword>
<dbReference type="InterPro" id="IPR017871">
    <property type="entry name" value="ABC_transporter-like_CS"/>
</dbReference>
<organism evidence="5 6">
    <name type="scientific">Amycolatopsis sulphurea</name>
    <dbReference type="NCBI Taxonomy" id="76022"/>
    <lineage>
        <taxon>Bacteria</taxon>
        <taxon>Bacillati</taxon>
        <taxon>Actinomycetota</taxon>
        <taxon>Actinomycetes</taxon>
        <taxon>Pseudonocardiales</taxon>
        <taxon>Pseudonocardiaceae</taxon>
        <taxon>Amycolatopsis</taxon>
    </lineage>
</organism>
<dbReference type="SUPFAM" id="SSF52540">
    <property type="entry name" value="P-loop containing nucleoside triphosphate hydrolases"/>
    <property type="match status" value="1"/>
</dbReference>
<reference evidence="5 6" key="1">
    <citation type="submission" date="2017-10" db="EMBL/GenBank/DDBJ databases">
        <title>Sequencing the genomes of 1000 actinobacteria strains.</title>
        <authorList>
            <person name="Klenk H.-P."/>
        </authorList>
    </citation>
    <scope>NUCLEOTIDE SEQUENCE [LARGE SCALE GENOMIC DNA]</scope>
    <source>
        <strain evidence="5 6">DSM 46092</strain>
    </source>
</reference>
<accession>A0A2A9F6K1</accession>
<evidence type="ECO:0000256" key="2">
    <source>
        <dbReference type="ARBA" id="ARBA00022741"/>
    </source>
</evidence>
<gene>
    <name evidence="5" type="ORF">ATK36_1981</name>
</gene>
<dbReference type="Proteomes" id="UP000243542">
    <property type="component" value="Unassembled WGS sequence"/>
</dbReference>
<dbReference type="Pfam" id="PF00005">
    <property type="entry name" value="ABC_tran"/>
    <property type="match status" value="1"/>
</dbReference>
<comment type="caution">
    <text evidence="5">The sequence shown here is derived from an EMBL/GenBank/DDBJ whole genome shotgun (WGS) entry which is preliminary data.</text>
</comment>
<keyword evidence="1" id="KW-0813">Transport</keyword>
<dbReference type="PROSITE" id="PS00211">
    <property type="entry name" value="ABC_TRANSPORTER_1"/>
    <property type="match status" value="1"/>
</dbReference>
<dbReference type="InterPro" id="IPR003593">
    <property type="entry name" value="AAA+_ATPase"/>
</dbReference>
<evidence type="ECO:0000313" key="5">
    <source>
        <dbReference type="EMBL" id="PFG46974.1"/>
    </source>
</evidence>
<dbReference type="AlphaFoldDB" id="A0A2A9F6K1"/>
<protein>
    <submittedName>
        <fullName evidence="5">NitT/TauT family transport system ATP-binding protein</fullName>
    </submittedName>
</protein>
<keyword evidence="3 5" id="KW-0067">ATP-binding</keyword>
<evidence type="ECO:0000259" key="4">
    <source>
        <dbReference type="PROSITE" id="PS50893"/>
    </source>
</evidence>
<dbReference type="GO" id="GO:0016887">
    <property type="term" value="F:ATP hydrolysis activity"/>
    <property type="evidence" value="ECO:0007669"/>
    <property type="project" value="InterPro"/>
</dbReference>
<dbReference type="InterPro" id="IPR027417">
    <property type="entry name" value="P-loop_NTPase"/>
</dbReference>
<evidence type="ECO:0000256" key="1">
    <source>
        <dbReference type="ARBA" id="ARBA00022448"/>
    </source>
</evidence>